<comment type="similarity">
    <text evidence="1">Belongs to the sulfatase family.</text>
</comment>
<dbReference type="PANTHER" id="PTHR42693:SF53">
    <property type="entry name" value="ENDO-4-O-SULFATASE"/>
    <property type="match status" value="1"/>
</dbReference>
<name>A0A5R9G9X0_9BACL</name>
<gene>
    <name evidence="4" type="ORF">FE782_07725</name>
</gene>
<dbReference type="GO" id="GO:0004065">
    <property type="term" value="F:arylsulfatase activity"/>
    <property type="evidence" value="ECO:0007669"/>
    <property type="project" value="TreeGrafter"/>
</dbReference>
<dbReference type="OrthoDB" id="9762324at2"/>
<organism evidence="4 5">
    <name type="scientific">Paenibacillus antri</name>
    <dbReference type="NCBI Taxonomy" id="2582848"/>
    <lineage>
        <taxon>Bacteria</taxon>
        <taxon>Bacillati</taxon>
        <taxon>Bacillota</taxon>
        <taxon>Bacilli</taxon>
        <taxon>Bacillales</taxon>
        <taxon>Paenibacillaceae</taxon>
        <taxon>Paenibacillus</taxon>
    </lineage>
</organism>
<evidence type="ECO:0000313" key="4">
    <source>
        <dbReference type="EMBL" id="TLS53242.1"/>
    </source>
</evidence>
<dbReference type="Proteomes" id="UP000309676">
    <property type="component" value="Unassembled WGS sequence"/>
</dbReference>
<dbReference type="CDD" id="cd16033">
    <property type="entry name" value="sulfatase_like"/>
    <property type="match status" value="1"/>
</dbReference>
<keyword evidence="2" id="KW-0378">Hydrolase</keyword>
<sequence>MSRKRPNVLLVTADQLRYDAVEPNAPGAPSTPHLARLAAEGVRFAHAYSHIPVCGPARQSLLCGRRPETFGGLWNAGGALPVASLPPDAWTWSQALADAGYRSAFLGKWGVHPTLDPTSYGYDTYVGESDYAAFRKAEYLEVEFKNGYFGEPNPIPVEASSTHWFADRAAAELRRLHASGGPWHMAIHFAEPHLPCRPSGRFADMYAPEAIKPWPGFEETFAGKPYIQRQQLYNWGVERYTWADWSPIVARYFGVVSQLDDAIGRVLGALDDLGAADDTLLVFTSDHGDMCGSHRMMDKHYVLYDDVVRVPMAMRWPRALPQGTVLDRFAYNFLDLAPTFLELLELEADASVRAGFHGRSLAPLLSGRPDPSWREDVVATYNGQQFGLYTQRMIRTERWKYVWNLTDVDELYDVQADPGELENRIGETELADTVRGLRVRLHETLRRDGDGFDNEWMRRQLVEGRKL</sequence>
<keyword evidence="5" id="KW-1185">Reference proteome</keyword>
<proteinExistence type="inferred from homology"/>
<dbReference type="EMBL" id="VCIW01000003">
    <property type="protein sequence ID" value="TLS53242.1"/>
    <property type="molecule type" value="Genomic_DNA"/>
</dbReference>
<dbReference type="Pfam" id="PF00884">
    <property type="entry name" value="Sulfatase"/>
    <property type="match status" value="1"/>
</dbReference>
<comment type="caution">
    <text evidence="4">The sequence shown here is derived from an EMBL/GenBank/DDBJ whole genome shotgun (WGS) entry which is preliminary data.</text>
</comment>
<dbReference type="RefSeq" id="WP_138193483.1">
    <property type="nucleotide sequence ID" value="NZ_VCIW01000003.1"/>
</dbReference>
<reference evidence="4 5" key="1">
    <citation type="submission" date="2019-05" db="EMBL/GenBank/DDBJ databases">
        <authorList>
            <person name="Narsing Rao M.P."/>
            <person name="Li W.J."/>
        </authorList>
    </citation>
    <scope>NUCLEOTIDE SEQUENCE [LARGE SCALE GENOMIC DNA]</scope>
    <source>
        <strain evidence="4 5">SYSU_K30003</strain>
    </source>
</reference>
<dbReference type="AlphaFoldDB" id="A0A5R9G9X0"/>
<protein>
    <submittedName>
        <fullName evidence="4">DUF4976 domain-containing protein</fullName>
    </submittedName>
</protein>
<dbReference type="SUPFAM" id="SSF53649">
    <property type="entry name" value="Alkaline phosphatase-like"/>
    <property type="match status" value="1"/>
</dbReference>
<evidence type="ECO:0000256" key="2">
    <source>
        <dbReference type="ARBA" id="ARBA00022801"/>
    </source>
</evidence>
<feature type="domain" description="Sulfatase N-terminal" evidence="3">
    <location>
        <begin position="6"/>
        <end position="344"/>
    </location>
</feature>
<evidence type="ECO:0000313" key="5">
    <source>
        <dbReference type="Proteomes" id="UP000309676"/>
    </source>
</evidence>
<dbReference type="InterPro" id="IPR050738">
    <property type="entry name" value="Sulfatase"/>
</dbReference>
<dbReference type="Gene3D" id="3.40.720.10">
    <property type="entry name" value="Alkaline Phosphatase, subunit A"/>
    <property type="match status" value="1"/>
</dbReference>
<evidence type="ECO:0000259" key="3">
    <source>
        <dbReference type="Pfam" id="PF00884"/>
    </source>
</evidence>
<dbReference type="PANTHER" id="PTHR42693">
    <property type="entry name" value="ARYLSULFATASE FAMILY MEMBER"/>
    <property type="match status" value="1"/>
</dbReference>
<dbReference type="InterPro" id="IPR000917">
    <property type="entry name" value="Sulfatase_N"/>
</dbReference>
<accession>A0A5R9G9X0</accession>
<evidence type="ECO:0000256" key="1">
    <source>
        <dbReference type="ARBA" id="ARBA00008779"/>
    </source>
</evidence>
<dbReference type="InterPro" id="IPR017850">
    <property type="entry name" value="Alkaline_phosphatase_core_sf"/>
</dbReference>